<reference evidence="5 6" key="1">
    <citation type="submission" date="2013-03" db="EMBL/GenBank/DDBJ databases">
        <title>The Genome Sequence of Phialophora europaea CBS 101466.</title>
        <authorList>
            <consortium name="The Broad Institute Genomics Platform"/>
            <person name="Cuomo C."/>
            <person name="de Hoog S."/>
            <person name="Gorbushina A."/>
            <person name="Walker B."/>
            <person name="Young S.K."/>
            <person name="Zeng Q."/>
            <person name="Gargeya S."/>
            <person name="Fitzgerald M."/>
            <person name="Haas B."/>
            <person name="Abouelleil A."/>
            <person name="Allen A.W."/>
            <person name="Alvarado L."/>
            <person name="Arachchi H.M."/>
            <person name="Berlin A.M."/>
            <person name="Chapman S.B."/>
            <person name="Gainer-Dewar J."/>
            <person name="Goldberg J."/>
            <person name="Griggs A."/>
            <person name="Gujja S."/>
            <person name="Hansen M."/>
            <person name="Howarth C."/>
            <person name="Imamovic A."/>
            <person name="Ireland A."/>
            <person name="Larimer J."/>
            <person name="McCowan C."/>
            <person name="Murphy C."/>
            <person name="Pearson M."/>
            <person name="Poon T.W."/>
            <person name="Priest M."/>
            <person name="Roberts A."/>
            <person name="Saif S."/>
            <person name="Shea T."/>
            <person name="Sisk P."/>
            <person name="Sykes S."/>
            <person name="Wortman J."/>
            <person name="Nusbaum C."/>
            <person name="Birren B."/>
        </authorList>
    </citation>
    <scope>NUCLEOTIDE SEQUENCE [LARGE SCALE GENOMIC DNA]</scope>
    <source>
        <strain evidence="5 6">CBS 101466</strain>
    </source>
</reference>
<organism evidence="5 6">
    <name type="scientific">Cyphellophora europaea (strain CBS 101466)</name>
    <name type="common">Phialophora europaea</name>
    <dbReference type="NCBI Taxonomy" id="1220924"/>
    <lineage>
        <taxon>Eukaryota</taxon>
        <taxon>Fungi</taxon>
        <taxon>Dikarya</taxon>
        <taxon>Ascomycota</taxon>
        <taxon>Pezizomycotina</taxon>
        <taxon>Eurotiomycetes</taxon>
        <taxon>Chaetothyriomycetidae</taxon>
        <taxon>Chaetothyriales</taxon>
        <taxon>Cyphellophoraceae</taxon>
        <taxon>Cyphellophora</taxon>
    </lineage>
</organism>
<feature type="transmembrane region" description="Helical" evidence="4">
    <location>
        <begin position="46"/>
        <end position="70"/>
    </location>
</feature>
<feature type="region of interest" description="Disordered" evidence="3">
    <location>
        <begin position="1"/>
        <end position="37"/>
    </location>
</feature>
<dbReference type="PANTHER" id="PTHR11360">
    <property type="entry name" value="MONOCARBOXYLATE TRANSPORTER"/>
    <property type="match status" value="1"/>
</dbReference>
<dbReference type="InterPro" id="IPR050327">
    <property type="entry name" value="Proton-linked_MCT"/>
</dbReference>
<feature type="transmembrane region" description="Helical" evidence="4">
    <location>
        <begin position="313"/>
        <end position="331"/>
    </location>
</feature>
<sequence>MPTDHDAQDGVEKEEPPSLDDSSTEAAGCPPAEDKAIPPPDVGFRAYLQILGGFFLMFNTWGIVLTYGTFQSYYESSPASPLHASPSTTAWIGSLQAFLLLFGGGLCGRLFDAGYLRSLICCGTSLMVFGLMMASLARTYWHALLSQGLCVGLGMGCLLVPSVGTASTWFVRRRGLAVGIVTSGSAVGGVVLPIMCQRLLLRVGFGWTLRVLGFVALGTLSVSAIVMKQRLPPRRRGEVFAFRALGEAPFALYCAGMLVSMLGFYVFLQFVQSWAETTQVSSFSPIYYLPIVNAASVFGRTLPNLLSDHVGPLNVQIPCGLVSAVLIYGWLGVHSLGSLLTIAVLYGFFSGGLLALPPASVASLTPDLSHFGARMGKDYIRVET</sequence>
<feature type="transmembrane region" description="Helical" evidence="4">
    <location>
        <begin position="248"/>
        <end position="267"/>
    </location>
</feature>
<keyword evidence="6" id="KW-1185">Reference proteome</keyword>
<feature type="transmembrane region" description="Helical" evidence="4">
    <location>
        <begin position="287"/>
        <end position="306"/>
    </location>
</feature>
<dbReference type="AlphaFoldDB" id="W2S288"/>
<evidence type="ECO:0000313" key="6">
    <source>
        <dbReference type="Proteomes" id="UP000030752"/>
    </source>
</evidence>
<keyword evidence="4" id="KW-0472">Membrane</keyword>
<dbReference type="VEuPathDB" id="FungiDB:HMPREF1541_01945"/>
<dbReference type="InParanoid" id="W2S288"/>
<dbReference type="InterPro" id="IPR011701">
    <property type="entry name" value="MFS"/>
</dbReference>
<gene>
    <name evidence="5" type="ORF">HMPREF1541_01945</name>
</gene>
<feature type="transmembrane region" description="Helical" evidence="4">
    <location>
        <begin position="118"/>
        <end position="137"/>
    </location>
</feature>
<feature type="transmembrane region" description="Helical" evidence="4">
    <location>
        <begin position="175"/>
        <end position="195"/>
    </location>
</feature>
<dbReference type="GO" id="GO:0016020">
    <property type="term" value="C:membrane"/>
    <property type="evidence" value="ECO:0007669"/>
    <property type="project" value="UniProtKB-SubCell"/>
</dbReference>
<keyword evidence="4" id="KW-1133">Transmembrane helix</keyword>
<feature type="transmembrane region" description="Helical" evidence="4">
    <location>
        <begin position="143"/>
        <end position="163"/>
    </location>
</feature>
<dbReference type="InterPro" id="IPR036259">
    <property type="entry name" value="MFS_trans_sf"/>
</dbReference>
<dbReference type="eggNOG" id="KOG2504">
    <property type="taxonomic scope" value="Eukaryota"/>
</dbReference>
<protein>
    <recommendedName>
        <fullName evidence="7">Major facilitator superfamily (MFS) profile domain-containing protein</fullName>
    </recommendedName>
</protein>
<name>W2S288_CYPE1</name>
<dbReference type="Pfam" id="PF07690">
    <property type="entry name" value="MFS_1"/>
    <property type="match status" value="1"/>
</dbReference>
<comment type="subcellular location">
    <subcellularLocation>
        <location evidence="1">Membrane</location>
        <topology evidence="1">Multi-pass membrane protein</topology>
    </subcellularLocation>
</comment>
<dbReference type="Proteomes" id="UP000030752">
    <property type="component" value="Unassembled WGS sequence"/>
</dbReference>
<dbReference type="HOGENOM" id="CLU_001265_1_1_1"/>
<accession>W2S288</accession>
<dbReference type="GeneID" id="19969284"/>
<evidence type="ECO:0000256" key="4">
    <source>
        <dbReference type="SAM" id="Phobius"/>
    </source>
</evidence>
<dbReference type="RefSeq" id="XP_008714523.1">
    <property type="nucleotide sequence ID" value="XM_008716301.1"/>
</dbReference>
<feature type="transmembrane region" description="Helical" evidence="4">
    <location>
        <begin position="337"/>
        <end position="356"/>
    </location>
</feature>
<feature type="compositionally biased region" description="Basic and acidic residues" evidence="3">
    <location>
        <begin position="1"/>
        <end position="16"/>
    </location>
</feature>
<dbReference type="OrthoDB" id="6509908at2759"/>
<dbReference type="Gene3D" id="1.20.1250.20">
    <property type="entry name" value="MFS general substrate transporter like domains"/>
    <property type="match status" value="1"/>
</dbReference>
<dbReference type="EMBL" id="KB822718">
    <property type="protein sequence ID" value="ETN42787.1"/>
    <property type="molecule type" value="Genomic_DNA"/>
</dbReference>
<dbReference type="GO" id="GO:0022857">
    <property type="term" value="F:transmembrane transporter activity"/>
    <property type="evidence" value="ECO:0007669"/>
    <property type="project" value="InterPro"/>
</dbReference>
<proteinExistence type="inferred from homology"/>
<feature type="transmembrane region" description="Helical" evidence="4">
    <location>
        <begin position="207"/>
        <end position="227"/>
    </location>
</feature>
<evidence type="ECO:0008006" key="7">
    <source>
        <dbReference type="Google" id="ProtNLM"/>
    </source>
</evidence>
<evidence type="ECO:0000256" key="1">
    <source>
        <dbReference type="ARBA" id="ARBA00004141"/>
    </source>
</evidence>
<keyword evidence="4" id="KW-0812">Transmembrane</keyword>
<dbReference type="SUPFAM" id="SSF103473">
    <property type="entry name" value="MFS general substrate transporter"/>
    <property type="match status" value="1"/>
</dbReference>
<comment type="similarity">
    <text evidence="2">Belongs to the major facilitator superfamily. Monocarboxylate porter (TC 2.A.1.13) family.</text>
</comment>
<dbReference type="PANTHER" id="PTHR11360:SF234">
    <property type="entry name" value="MFS-TYPE TRANSPORTER DBAD-RELATED"/>
    <property type="match status" value="1"/>
</dbReference>
<feature type="transmembrane region" description="Helical" evidence="4">
    <location>
        <begin position="90"/>
        <end position="111"/>
    </location>
</feature>
<evidence type="ECO:0000313" key="5">
    <source>
        <dbReference type="EMBL" id="ETN42787.1"/>
    </source>
</evidence>
<evidence type="ECO:0000256" key="3">
    <source>
        <dbReference type="SAM" id="MobiDB-lite"/>
    </source>
</evidence>
<evidence type="ECO:0000256" key="2">
    <source>
        <dbReference type="ARBA" id="ARBA00006727"/>
    </source>
</evidence>